<evidence type="ECO:0000313" key="4">
    <source>
        <dbReference type="Proteomes" id="UP001181355"/>
    </source>
</evidence>
<protein>
    <submittedName>
        <fullName evidence="3">DUF1294 domain-containing protein</fullName>
    </submittedName>
</protein>
<keyword evidence="4" id="KW-1185">Reference proteome</keyword>
<dbReference type="Proteomes" id="UP001181355">
    <property type="component" value="Chromosome"/>
</dbReference>
<accession>A0ABY9RLI1</accession>
<dbReference type="EMBL" id="CP133720">
    <property type="protein sequence ID" value="WMW81679.1"/>
    <property type="molecule type" value="Genomic_DNA"/>
</dbReference>
<sequence>MNLPNEILQWLQQQSNTLAFIYYLITSFICFTLYARDKWIAVRGHQQKTASQTRKTKRGTPSNPPTLPNYPSRISEQKLLVWTFLCGGLVALLAQQVFRHKTRKPLFEISAIVACIIHAAAWFYIKVAS</sequence>
<organism evidence="3 4">
    <name type="scientific">Undibacterium cyanobacteriorum</name>
    <dbReference type="NCBI Taxonomy" id="3073561"/>
    <lineage>
        <taxon>Bacteria</taxon>
        <taxon>Pseudomonadati</taxon>
        <taxon>Pseudomonadota</taxon>
        <taxon>Betaproteobacteria</taxon>
        <taxon>Burkholderiales</taxon>
        <taxon>Oxalobacteraceae</taxon>
        <taxon>Undibacterium</taxon>
    </lineage>
</organism>
<keyword evidence="2" id="KW-0812">Transmembrane</keyword>
<proteinExistence type="predicted"/>
<feature type="transmembrane region" description="Helical" evidence="2">
    <location>
        <begin position="79"/>
        <end position="99"/>
    </location>
</feature>
<evidence type="ECO:0000313" key="3">
    <source>
        <dbReference type="EMBL" id="WMW81679.1"/>
    </source>
</evidence>
<feature type="transmembrane region" description="Helical" evidence="2">
    <location>
        <begin position="105"/>
        <end position="125"/>
    </location>
</feature>
<dbReference type="RefSeq" id="WP_309483157.1">
    <property type="nucleotide sequence ID" value="NZ_CP133720.1"/>
</dbReference>
<keyword evidence="2" id="KW-1133">Transmembrane helix</keyword>
<dbReference type="Pfam" id="PF06961">
    <property type="entry name" value="DUF1294"/>
    <property type="match status" value="1"/>
</dbReference>
<feature type="region of interest" description="Disordered" evidence="1">
    <location>
        <begin position="50"/>
        <end position="70"/>
    </location>
</feature>
<keyword evidence="2" id="KW-0472">Membrane</keyword>
<evidence type="ECO:0000256" key="1">
    <source>
        <dbReference type="SAM" id="MobiDB-lite"/>
    </source>
</evidence>
<reference evidence="3" key="1">
    <citation type="submission" date="2023-09" db="EMBL/GenBank/DDBJ databases">
        <title>Undibacterium sp. 20NA77.5 isolated from freshwater.</title>
        <authorList>
            <person name="Le V."/>
            <person name="Ko S.-R."/>
            <person name="Ahn C.-Y."/>
            <person name="Oh H.-M."/>
        </authorList>
    </citation>
    <scope>NUCLEOTIDE SEQUENCE</scope>
    <source>
        <strain evidence="3">20NA77.5</strain>
    </source>
</reference>
<gene>
    <name evidence="3" type="ORF">RF679_05215</name>
</gene>
<feature type="transmembrane region" description="Helical" evidence="2">
    <location>
        <begin position="20"/>
        <end position="36"/>
    </location>
</feature>
<name>A0ABY9RLI1_9BURK</name>
<evidence type="ECO:0000256" key="2">
    <source>
        <dbReference type="SAM" id="Phobius"/>
    </source>
</evidence>
<dbReference type="InterPro" id="IPR010718">
    <property type="entry name" value="DUF1294"/>
</dbReference>